<protein>
    <submittedName>
        <fullName evidence="1">Uncharacterized protein</fullName>
    </submittedName>
</protein>
<accession>A0A5D2APK7</accession>
<dbReference type="Proteomes" id="UP000323506">
    <property type="component" value="Chromosome D11"/>
</dbReference>
<dbReference type="EMBL" id="CM017711">
    <property type="protein sequence ID" value="TYG46781.1"/>
    <property type="molecule type" value="Genomic_DNA"/>
</dbReference>
<gene>
    <name evidence="1" type="ORF">ES288_D11G283700v1</name>
</gene>
<name>A0A5D2APK7_GOSDA</name>
<proteinExistence type="predicted"/>
<reference evidence="1 2" key="1">
    <citation type="submission" date="2019-06" db="EMBL/GenBank/DDBJ databases">
        <title>WGS assembly of Gossypium darwinii.</title>
        <authorList>
            <person name="Chen Z.J."/>
            <person name="Sreedasyam A."/>
            <person name="Ando A."/>
            <person name="Song Q."/>
            <person name="De L."/>
            <person name="Hulse-Kemp A."/>
            <person name="Ding M."/>
            <person name="Ye W."/>
            <person name="Kirkbride R."/>
            <person name="Jenkins J."/>
            <person name="Plott C."/>
            <person name="Lovell J."/>
            <person name="Lin Y.-M."/>
            <person name="Vaughn R."/>
            <person name="Liu B."/>
            <person name="Li W."/>
            <person name="Simpson S."/>
            <person name="Scheffler B."/>
            <person name="Saski C."/>
            <person name="Grover C."/>
            <person name="Hu G."/>
            <person name="Conover J."/>
            <person name="Carlson J."/>
            <person name="Shu S."/>
            <person name="Boston L."/>
            <person name="Williams M."/>
            <person name="Peterson D."/>
            <person name="Mcgee K."/>
            <person name="Jones D."/>
            <person name="Wendel J."/>
            <person name="Stelly D."/>
            <person name="Grimwood J."/>
            <person name="Schmutz J."/>
        </authorList>
    </citation>
    <scope>NUCLEOTIDE SEQUENCE [LARGE SCALE GENOMIC DNA]</scope>
    <source>
        <strain evidence="1">1808015.09</strain>
    </source>
</reference>
<keyword evidence="2" id="KW-1185">Reference proteome</keyword>
<evidence type="ECO:0000313" key="1">
    <source>
        <dbReference type="EMBL" id="TYG46781.1"/>
    </source>
</evidence>
<organism evidence="1 2">
    <name type="scientific">Gossypium darwinii</name>
    <name type="common">Darwin's cotton</name>
    <name type="synonym">Gossypium barbadense var. darwinii</name>
    <dbReference type="NCBI Taxonomy" id="34276"/>
    <lineage>
        <taxon>Eukaryota</taxon>
        <taxon>Viridiplantae</taxon>
        <taxon>Streptophyta</taxon>
        <taxon>Embryophyta</taxon>
        <taxon>Tracheophyta</taxon>
        <taxon>Spermatophyta</taxon>
        <taxon>Magnoliopsida</taxon>
        <taxon>eudicotyledons</taxon>
        <taxon>Gunneridae</taxon>
        <taxon>Pentapetalae</taxon>
        <taxon>rosids</taxon>
        <taxon>malvids</taxon>
        <taxon>Malvales</taxon>
        <taxon>Malvaceae</taxon>
        <taxon>Malvoideae</taxon>
        <taxon>Gossypium</taxon>
    </lineage>
</organism>
<sequence>MILLFFPPFVCLSAKKKWRNRKSKKIESRKSQMNFLISEKLFYKAKLKPIYSN</sequence>
<evidence type="ECO:0000313" key="2">
    <source>
        <dbReference type="Proteomes" id="UP000323506"/>
    </source>
</evidence>
<dbReference type="AlphaFoldDB" id="A0A5D2APK7"/>